<name>A0A2P5ANU8_PARAD</name>
<dbReference type="AlphaFoldDB" id="A0A2P5ANU8"/>
<evidence type="ECO:0000313" key="2">
    <source>
        <dbReference type="EMBL" id="PON38243.1"/>
    </source>
</evidence>
<dbReference type="Proteomes" id="UP000237105">
    <property type="component" value="Unassembled WGS sequence"/>
</dbReference>
<keyword evidence="3" id="KW-1185">Reference proteome</keyword>
<protein>
    <submittedName>
        <fullName evidence="2">Uncharacterized protein</fullName>
    </submittedName>
</protein>
<dbReference type="STRING" id="3476.A0A2P5ANU8"/>
<dbReference type="EMBL" id="JXTB01000502">
    <property type="protein sequence ID" value="PON38243.1"/>
    <property type="molecule type" value="Genomic_DNA"/>
</dbReference>
<feature type="compositionally biased region" description="Basic and acidic residues" evidence="1">
    <location>
        <begin position="274"/>
        <end position="286"/>
    </location>
</feature>
<evidence type="ECO:0000256" key="1">
    <source>
        <dbReference type="SAM" id="MobiDB-lite"/>
    </source>
</evidence>
<accession>A0A2P5ANU8</accession>
<comment type="caution">
    <text evidence="2">The sequence shown here is derived from an EMBL/GenBank/DDBJ whole genome shotgun (WGS) entry which is preliminary data.</text>
</comment>
<dbReference type="OrthoDB" id="1776928at2759"/>
<organism evidence="2 3">
    <name type="scientific">Parasponia andersonii</name>
    <name type="common">Sponia andersonii</name>
    <dbReference type="NCBI Taxonomy" id="3476"/>
    <lineage>
        <taxon>Eukaryota</taxon>
        <taxon>Viridiplantae</taxon>
        <taxon>Streptophyta</taxon>
        <taxon>Embryophyta</taxon>
        <taxon>Tracheophyta</taxon>
        <taxon>Spermatophyta</taxon>
        <taxon>Magnoliopsida</taxon>
        <taxon>eudicotyledons</taxon>
        <taxon>Gunneridae</taxon>
        <taxon>Pentapetalae</taxon>
        <taxon>rosids</taxon>
        <taxon>fabids</taxon>
        <taxon>Rosales</taxon>
        <taxon>Cannabaceae</taxon>
        <taxon>Parasponia</taxon>
    </lineage>
</organism>
<proteinExistence type="predicted"/>
<evidence type="ECO:0000313" key="3">
    <source>
        <dbReference type="Proteomes" id="UP000237105"/>
    </source>
</evidence>
<reference evidence="3" key="1">
    <citation type="submission" date="2016-06" db="EMBL/GenBank/DDBJ databases">
        <title>Parallel loss of symbiosis genes in relatives of nitrogen-fixing non-legume Parasponia.</title>
        <authorList>
            <person name="Van Velzen R."/>
            <person name="Holmer R."/>
            <person name="Bu F."/>
            <person name="Rutten L."/>
            <person name="Van Zeijl A."/>
            <person name="Liu W."/>
            <person name="Santuari L."/>
            <person name="Cao Q."/>
            <person name="Sharma T."/>
            <person name="Shen D."/>
            <person name="Roswanjaya Y."/>
            <person name="Wardhani T."/>
            <person name="Kalhor M.S."/>
            <person name="Jansen J."/>
            <person name="Van den Hoogen J."/>
            <person name="Gungor B."/>
            <person name="Hartog M."/>
            <person name="Hontelez J."/>
            <person name="Verver J."/>
            <person name="Yang W.-C."/>
            <person name="Schijlen E."/>
            <person name="Repin R."/>
            <person name="Schilthuizen M."/>
            <person name="Schranz E."/>
            <person name="Heidstra R."/>
            <person name="Miyata K."/>
            <person name="Fedorova E."/>
            <person name="Kohlen W."/>
            <person name="Bisseling T."/>
            <person name="Smit S."/>
            <person name="Geurts R."/>
        </authorList>
    </citation>
    <scope>NUCLEOTIDE SEQUENCE [LARGE SCALE GENOMIC DNA]</scope>
    <source>
        <strain evidence="3">cv. WU1-14</strain>
    </source>
</reference>
<gene>
    <name evidence="2" type="ORF">PanWU01x14_313990</name>
</gene>
<feature type="region of interest" description="Disordered" evidence="1">
    <location>
        <begin position="272"/>
        <end position="304"/>
    </location>
</feature>
<sequence>MSLKHLVREFRTTHKLFLITVANDGRSIKVLERNGGRDYEVSFELGGAAWLLDAVEVAIRDEGKGQFFRKFRGSSYLLLLEVKYNNGGKFLQLVKLQNGVESKVIVPSEVRGRGWQDFQDCLGSLMGRKKGDQGQVHRTGNQWIGIEGIPADWWYIHVFKVIDEKLGGFINVAEDTLSFDFMNYAKIRVKGGRNGFPSATLDLHRGSDIVTLGVFPLEESNSRKLVGLCRSIGPTARHSECRERQMVQDRESCQLPTLQLVADEVLLGGTSADNSDRAIRDKKSTTEDEIDSTGAKESVSPHRF</sequence>